<protein>
    <recommendedName>
        <fullName evidence="11">Amino acid transporter transmembrane domain-containing protein</fullName>
    </recommendedName>
</protein>
<proteinExistence type="predicted"/>
<evidence type="ECO:0000256" key="1">
    <source>
        <dbReference type="ARBA" id="ARBA00004429"/>
    </source>
</evidence>
<feature type="transmembrane region" description="Helical" evidence="8">
    <location>
        <begin position="33"/>
        <end position="54"/>
    </location>
</feature>
<dbReference type="Gene3D" id="1.20.1740.10">
    <property type="entry name" value="Amino acid/polyamine transporter I"/>
    <property type="match status" value="1"/>
</dbReference>
<feature type="transmembrane region" description="Helical" evidence="8">
    <location>
        <begin position="215"/>
        <end position="238"/>
    </location>
</feature>
<name>A0A2M7UJZ4_9BACT</name>
<keyword evidence="5 8" id="KW-0812">Transmembrane</keyword>
<feature type="transmembrane region" description="Helical" evidence="8">
    <location>
        <begin position="7"/>
        <end position="27"/>
    </location>
</feature>
<keyword evidence="7 8" id="KW-0472">Membrane</keyword>
<dbReference type="EMBL" id="PFOI01000013">
    <property type="protein sequence ID" value="PIZ71472.1"/>
    <property type="molecule type" value="Genomic_DNA"/>
</dbReference>
<feature type="transmembrane region" description="Helical" evidence="8">
    <location>
        <begin position="258"/>
        <end position="281"/>
    </location>
</feature>
<evidence type="ECO:0000256" key="8">
    <source>
        <dbReference type="SAM" id="Phobius"/>
    </source>
</evidence>
<feature type="transmembrane region" description="Helical" evidence="8">
    <location>
        <begin position="293"/>
        <end position="310"/>
    </location>
</feature>
<feature type="transmembrane region" description="Helical" evidence="8">
    <location>
        <begin position="172"/>
        <end position="195"/>
    </location>
</feature>
<dbReference type="InterPro" id="IPR018227">
    <property type="entry name" value="Amino_acid_transport_2"/>
</dbReference>
<evidence type="ECO:0000313" key="10">
    <source>
        <dbReference type="Proteomes" id="UP000231071"/>
    </source>
</evidence>
<evidence type="ECO:0000256" key="3">
    <source>
        <dbReference type="ARBA" id="ARBA00022475"/>
    </source>
</evidence>
<keyword evidence="4" id="KW-0997">Cell inner membrane</keyword>
<evidence type="ECO:0000256" key="6">
    <source>
        <dbReference type="ARBA" id="ARBA00022989"/>
    </source>
</evidence>
<feature type="transmembrane region" description="Helical" evidence="8">
    <location>
        <begin position="113"/>
        <end position="132"/>
    </location>
</feature>
<dbReference type="Proteomes" id="UP000231071">
    <property type="component" value="Unassembled WGS sequence"/>
</dbReference>
<evidence type="ECO:0000256" key="5">
    <source>
        <dbReference type="ARBA" id="ARBA00022692"/>
    </source>
</evidence>
<dbReference type="Pfam" id="PF03222">
    <property type="entry name" value="Trp_Tyr_perm"/>
    <property type="match status" value="1"/>
</dbReference>
<keyword evidence="6 8" id="KW-1133">Transmembrane helix</keyword>
<accession>A0A2M7UJZ4</accession>
<keyword evidence="3" id="KW-1003">Cell membrane</keyword>
<dbReference type="PANTHER" id="PTHR32195:SF26">
    <property type="entry name" value="TRYPTOPHAN OR TYROSINE TRANSPORTER PROTEIN"/>
    <property type="match status" value="1"/>
</dbReference>
<dbReference type="AlphaFoldDB" id="A0A2M7UJZ4"/>
<feature type="transmembrane region" description="Helical" evidence="8">
    <location>
        <begin position="360"/>
        <end position="381"/>
    </location>
</feature>
<feature type="transmembrane region" description="Helical" evidence="8">
    <location>
        <begin position="316"/>
        <end position="340"/>
    </location>
</feature>
<feature type="transmembrane region" description="Helical" evidence="8">
    <location>
        <begin position="75"/>
        <end position="101"/>
    </location>
</feature>
<organism evidence="9 10">
    <name type="scientific">Candidatus Portnoybacteria bacterium CG_4_10_14_0_2_um_filter_39_11</name>
    <dbReference type="NCBI Taxonomy" id="1974797"/>
    <lineage>
        <taxon>Bacteria</taxon>
        <taxon>Candidatus Portnoyibacteriota</taxon>
    </lineage>
</organism>
<feature type="transmembrane region" description="Helical" evidence="8">
    <location>
        <begin position="141"/>
        <end position="160"/>
    </location>
</feature>
<sequence length="382" mass="42049">MKLISFYAWALVVGTVVGAGIFGIPYALAQSSFYLGILYICVLAFAVTIVHLCLAEITLRTQAKLHLVGYIKKYLGVKAGVLMTFIMVVALPSALLIYMILGGQFLANIFGGASYAWSLVFLFLAGSLILVGSRPVPKTDLVMSGLLVLMMILVLIWAWPKICFDNLSSFNLSASFLPYGIVLFSLIGNMAILELKDLFKKEFKTKRGGIQMRQVIVLGTLVPALLYIVFALAVVGVSGSQTSTEAIGGLRSFLGQPIVIIVSIFGFLAVFISFMVFARALKKMLYLDYQISQKWGLALALGLPLVAFLAGLRNFIVIIGFTGVLLSGLEVILILLAFLYARRRKKSERQPEMVLKIPSWLVYCLIAIFVLGIIYQIYYFVK</sequence>
<evidence type="ECO:0000256" key="4">
    <source>
        <dbReference type="ARBA" id="ARBA00022519"/>
    </source>
</evidence>
<dbReference type="GO" id="GO:0005886">
    <property type="term" value="C:plasma membrane"/>
    <property type="evidence" value="ECO:0007669"/>
    <property type="project" value="UniProtKB-SubCell"/>
</dbReference>
<evidence type="ECO:0008006" key="11">
    <source>
        <dbReference type="Google" id="ProtNLM"/>
    </source>
</evidence>
<dbReference type="PANTHER" id="PTHR32195">
    <property type="entry name" value="OS07G0662800 PROTEIN"/>
    <property type="match status" value="1"/>
</dbReference>
<keyword evidence="2" id="KW-0813">Transport</keyword>
<comment type="subcellular location">
    <subcellularLocation>
        <location evidence="1">Cell inner membrane</location>
        <topology evidence="1">Multi-pass membrane protein</topology>
    </subcellularLocation>
</comment>
<comment type="caution">
    <text evidence="9">The sequence shown here is derived from an EMBL/GenBank/DDBJ whole genome shotgun (WGS) entry which is preliminary data.</text>
</comment>
<reference evidence="10" key="1">
    <citation type="submission" date="2017-09" db="EMBL/GenBank/DDBJ databases">
        <title>Depth-based differentiation of microbial function through sediment-hosted aquifers and enrichment of novel symbionts in the deep terrestrial subsurface.</title>
        <authorList>
            <person name="Probst A.J."/>
            <person name="Ladd B."/>
            <person name="Jarett J.K."/>
            <person name="Geller-Mcgrath D.E."/>
            <person name="Sieber C.M.K."/>
            <person name="Emerson J.B."/>
            <person name="Anantharaman K."/>
            <person name="Thomas B.C."/>
            <person name="Malmstrom R."/>
            <person name="Stieglmeier M."/>
            <person name="Klingl A."/>
            <person name="Woyke T."/>
            <person name="Ryan C.M."/>
            <person name="Banfield J.F."/>
        </authorList>
    </citation>
    <scope>NUCLEOTIDE SEQUENCE [LARGE SCALE GENOMIC DNA]</scope>
</reference>
<evidence type="ECO:0000313" key="9">
    <source>
        <dbReference type="EMBL" id="PIZ71472.1"/>
    </source>
</evidence>
<evidence type="ECO:0000256" key="7">
    <source>
        <dbReference type="ARBA" id="ARBA00023136"/>
    </source>
</evidence>
<dbReference type="GO" id="GO:0003333">
    <property type="term" value="P:amino acid transmembrane transport"/>
    <property type="evidence" value="ECO:0007669"/>
    <property type="project" value="InterPro"/>
</dbReference>
<evidence type="ECO:0000256" key="2">
    <source>
        <dbReference type="ARBA" id="ARBA00022448"/>
    </source>
</evidence>
<gene>
    <name evidence="9" type="ORF">COY09_00585</name>
</gene>